<name>A0A2J8S879_PONAB</name>
<dbReference type="EMBL" id="NDHI03003602">
    <property type="protein sequence ID" value="PNJ16970.1"/>
    <property type="molecule type" value="Genomic_DNA"/>
</dbReference>
<reference evidence="2" key="1">
    <citation type="submission" date="2017-12" db="EMBL/GenBank/DDBJ databases">
        <title>High-resolution comparative analysis of great ape genomes.</title>
        <authorList>
            <person name="Pollen A."/>
            <person name="Hastie A."/>
            <person name="Hormozdiari F."/>
            <person name="Dougherty M."/>
            <person name="Liu R."/>
            <person name="Chaisson M."/>
            <person name="Hoppe E."/>
            <person name="Hill C."/>
            <person name="Pang A."/>
            <person name="Hillier L."/>
            <person name="Baker C."/>
            <person name="Armstrong J."/>
            <person name="Shendure J."/>
            <person name="Paten B."/>
            <person name="Wilson R."/>
            <person name="Chao H."/>
            <person name="Schneider V."/>
            <person name="Ventura M."/>
            <person name="Kronenberg Z."/>
            <person name="Murali S."/>
            <person name="Gordon D."/>
            <person name="Cantsilieris S."/>
            <person name="Munson K."/>
            <person name="Nelson B."/>
            <person name="Raja A."/>
            <person name="Underwood J."/>
            <person name="Diekhans M."/>
            <person name="Fiddes I."/>
            <person name="Haussler D."/>
            <person name="Eichler E."/>
        </authorList>
    </citation>
    <scope>NUCLEOTIDE SEQUENCE [LARGE SCALE GENOMIC DNA]</scope>
    <source>
        <strain evidence="2">Susie</strain>
    </source>
</reference>
<evidence type="ECO:0000313" key="2">
    <source>
        <dbReference type="EMBL" id="PNJ16970.1"/>
    </source>
</evidence>
<sequence length="36" mass="3721">MARTTSQLRNRPGLPPRTGSLAPPPAREAEGASSCS</sequence>
<comment type="caution">
    <text evidence="2">The sequence shown here is derived from an EMBL/GenBank/DDBJ whole genome shotgun (WGS) entry which is preliminary data.</text>
</comment>
<organism evidence="2">
    <name type="scientific">Pongo abelii</name>
    <name type="common">Sumatran orangutan</name>
    <name type="synonym">Pongo pygmaeus abelii</name>
    <dbReference type="NCBI Taxonomy" id="9601"/>
    <lineage>
        <taxon>Eukaryota</taxon>
        <taxon>Metazoa</taxon>
        <taxon>Chordata</taxon>
        <taxon>Craniata</taxon>
        <taxon>Vertebrata</taxon>
        <taxon>Euteleostomi</taxon>
        <taxon>Mammalia</taxon>
        <taxon>Eutheria</taxon>
        <taxon>Euarchontoglires</taxon>
        <taxon>Primates</taxon>
        <taxon>Haplorrhini</taxon>
        <taxon>Catarrhini</taxon>
        <taxon>Hominidae</taxon>
        <taxon>Pongo</taxon>
    </lineage>
</organism>
<gene>
    <name evidence="2" type="ORF">CR201_G0045662</name>
</gene>
<dbReference type="AlphaFoldDB" id="A0A2J8S879"/>
<feature type="non-terminal residue" evidence="2">
    <location>
        <position position="36"/>
    </location>
</feature>
<evidence type="ECO:0000256" key="1">
    <source>
        <dbReference type="SAM" id="MobiDB-lite"/>
    </source>
</evidence>
<proteinExistence type="predicted"/>
<accession>A0A2J8S879</accession>
<protein>
    <submittedName>
        <fullName evidence="2">PDPK1 isoform 15</fullName>
    </submittedName>
</protein>
<feature type="region of interest" description="Disordered" evidence="1">
    <location>
        <begin position="1"/>
        <end position="36"/>
    </location>
</feature>